<name>A0A1S4BW18_TOBAC</name>
<dbReference type="KEGG" id="nta:107812470"/>
<dbReference type="SUPFAM" id="SSF56672">
    <property type="entry name" value="DNA/RNA polymerases"/>
    <property type="match status" value="1"/>
</dbReference>
<dbReference type="PaxDb" id="4097-A0A1S4BW18"/>
<dbReference type="PANTHER" id="PTHR33064:SF37">
    <property type="entry name" value="RIBONUCLEASE H"/>
    <property type="match status" value="1"/>
</dbReference>
<dbReference type="FunFam" id="3.30.70.270:FF:000020">
    <property type="entry name" value="Transposon Tf2-6 polyprotein-like Protein"/>
    <property type="match status" value="1"/>
</dbReference>
<dbReference type="Pfam" id="PF17919">
    <property type="entry name" value="RT_RNaseH_2"/>
    <property type="match status" value="1"/>
</dbReference>
<feature type="domain" description="Reverse transcriptase/retrotransposon-derived protein RNase H-like" evidence="1">
    <location>
        <begin position="95"/>
        <end position="179"/>
    </location>
</feature>
<gene>
    <name evidence="2" type="primary">LOC107812470</name>
</gene>
<dbReference type="InterPro" id="IPR041577">
    <property type="entry name" value="RT_RNaseH_2"/>
</dbReference>
<proteinExistence type="predicted"/>
<dbReference type="SMR" id="A0A1S4BW18"/>
<dbReference type="InterPro" id="IPR043128">
    <property type="entry name" value="Rev_trsase/Diguanyl_cyclase"/>
</dbReference>
<evidence type="ECO:0000259" key="1">
    <source>
        <dbReference type="Pfam" id="PF17919"/>
    </source>
</evidence>
<dbReference type="InterPro" id="IPR051320">
    <property type="entry name" value="Viral_Replic_Matur_Polypro"/>
</dbReference>
<protein>
    <submittedName>
        <fullName evidence="2">Uncharacterized mitochondrial protein AtMg00860-like</fullName>
    </submittedName>
</protein>
<dbReference type="AlphaFoldDB" id="A0A1S4BW18"/>
<dbReference type="RefSeq" id="XP_016493081.1">
    <property type="nucleotide sequence ID" value="XM_016637595.1"/>
</dbReference>
<evidence type="ECO:0000313" key="2">
    <source>
        <dbReference type="RefSeq" id="XP_016493081.1"/>
    </source>
</evidence>
<dbReference type="STRING" id="4097.A0A1S4BW18"/>
<reference evidence="2" key="1">
    <citation type="submission" date="2025-08" db="UniProtKB">
        <authorList>
            <consortium name="RefSeq"/>
        </authorList>
    </citation>
    <scope>IDENTIFICATION</scope>
</reference>
<dbReference type="InterPro" id="IPR043502">
    <property type="entry name" value="DNA/RNA_pol_sf"/>
</dbReference>
<accession>A0A1S4BW18</accession>
<dbReference type="PANTHER" id="PTHR33064">
    <property type="entry name" value="POL PROTEIN"/>
    <property type="match status" value="1"/>
</dbReference>
<organism evidence="2">
    <name type="scientific">Nicotiana tabacum</name>
    <name type="common">Common tobacco</name>
    <dbReference type="NCBI Taxonomy" id="4097"/>
    <lineage>
        <taxon>Eukaryota</taxon>
        <taxon>Viridiplantae</taxon>
        <taxon>Streptophyta</taxon>
        <taxon>Embryophyta</taxon>
        <taxon>Tracheophyta</taxon>
        <taxon>Spermatophyta</taxon>
        <taxon>Magnoliopsida</taxon>
        <taxon>eudicotyledons</taxon>
        <taxon>Gunneridae</taxon>
        <taxon>Pentapetalae</taxon>
        <taxon>asterids</taxon>
        <taxon>lamiids</taxon>
        <taxon>Solanales</taxon>
        <taxon>Solanaceae</taxon>
        <taxon>Nicotianoideae</taxon>
        <taxon>Nicotianeae</taxon>
        <taxon>Nicotiana</taxon>
    </lineage>
</organism>
<sequence length="223" mass="25595">MVLARLREHKLYAKLSKCSFAQKQIDFLEHIIKEGRIKMDQQKIQAITDWPPPKDIHALRAFLSLCNFYRRFVKNHSLIAMPLTELLKKVMPWDWGPRRVEAFNALKAAMSSSPILALPDLAKPFEVQTDASDYALSEVLLQEGHHVAYDNQKLKDAERHYTAYEEELLAVVHCLRLWSISMPTRHLKGSEVATTIKDQTQDLLIKDPATQYLVDLVGQGKTC</sequence>
<dbReference type="OrthoDB" id="415724at2759"/>
<dbReference type="Gene3D" id="3.30.70.270">
    <property type="match status" value="2"/>
</dbReference>